<sequence>MPTPVEALDALISRADPVRAAEMATYHKVERRYLGLGNDTVENLVRSWRADLDRDAKVTLAAALWDSNIYEARIAATKLLTQARIKPDDAPVWDEVQRWVVQFDSWAIADAAAKPIERRLIADPSRLDAVAMWTEHQNMWTRRAALVCTLHWAKGRHPDAAHLERREQVLTWIAALVSDHEWFTQKAIGWWLRTLSRQDPARVAEFLSLHSDGMRAIARKEAAKHL</sequence>
<dbReference type="PANTHER" id="PTHR34070:SF1">
    <property type="entry name" value="DNA ALKYLATION REPAIR PROTEIN"/>
    <property type="match status" value="1"/>
</dbReference>
<keyword evidence="2" id="KW-1185">Reference proteome</keyword>
<evidence type="ECO:0000313" key="2">
    <source>
        <dbReference type="Proteomes" id="UP000500791"/>
    </source>
</evidence>
<reference evidence="1 2" key="1">
    <citation type="submission" date="2020-03" db="EMBL/GenBank/DDBJ databases">
        <title>Complete genome sequence of Monaibacterium sp. ALG8 with diverse plasmids.</title>
        <authorList>
            <person name="Sun C."/>
        </authorList>
    </citation>
    <scope>NUCLEOTIDE SEQUENCE [LARGE SCALE GENOMIC DNA]</scope>
    <source>
        <strain evidence="1 2">ALG8</strain>
    </source>
</reference>
<dbReference type="CDD" id="cd06561">
    <property type="entry name" value="AlkD_like"/>
    <property type="match status" value="1"/>
</dbReference>
<dbReference type="InterPro" id="IPR014825">
    <property type="entry name" value="DNA_alkylation"/>
</dbReference>
<organism evidence="1 2">
    <name type="scientific">Pontivivens nitratireducens</name>
    <dbReference type="NCBI Taxonomy" id="2758038"/>
    <lineage>
        <taxon>Bacteria</taxon>
        <taxon>Pseudomonadati</taxon>
        <taxon>Pseudomonadota</taxon>
        <taxon>Alphaproteobacteria</taxon>
        <taxon>Rhodobacterales</taxon>
        <taxon>Paracoccaceae</taxon>
        <taxon>Pontivivens</taxon>
    </lineage>
</organism>
<evidence type="ECO:0000313" key="1">
    <source>
        <dbReference type="EMBL" id="QIK40692.1"/>
    </source>
</evidence>
<name>A0A6G7VL80_9RHOB</name>
<dbReference type="Gene3D" id="1.25.10.90">
    <property type="match status" value="1"/>
</dbReference>
<dbReference type="Proteomes" id="UP000500791">
    <property type="component" value="Chromosome"/>
</dbReference>
<proteinExistence type="predicted"/>
<dbReference type="InterPro" id="IPR016024">
    <property type="entry name" value="ARM-type_fold"/>
</dbReference>
<dbReference type="Pfam" id="PF08713">
    <property type="entry name" value="DNA_alkylation"/>
    <property type="match status" value="1"/>
</dbReference>
<gene>
    <name evidence="1" type="ORF">G8E03_07875</name>
</gene>
<dbReference type="AlphaFoldDB" id="A0A6G7VL80"/>
<protein>
    <submittedName>
        <fullName evidence="1">DNA alkylation repair protein</fullName>
    </submittedName>
</protein>
<accession>A0A6G7VL80</accession>
<dbReference type="SUPFAM" id="SSF48371">
    <property type="entry name" value="ARM repeat"/>
    <property type="match status" value="1"/>
</dbReference>
<dbReference type="PANTHER" id="PTHR34070">
    <property type="entry name" value="ARMADILLO-TYPE FOLD"/>
    <property type="match status" value="1"/>
</dbReference>
<dbReference type="EMBL" id="CP049811">
    <property type="protein sequence ID" value="QIK40692.1"/>
    <property type="molecule type" value="Genomic_DNA"/>
</dbReference>
<dbReference type="RefSeq" id="WP_166190419.1">
    <property type="nucleotide sequence ID" value="NZ_CP049811.1"/>
</dbReference>
<dbReference type="KEGG" id="mon:G8E03_07875"/>